<comment type="caution">
    <text evidence="1">The sequence shown here is derived from an EMBL/GenBank/DDBJ whole genome shotgun (WGS) entry which is preliminary data.</text>
</comment>
<dbReference type="AlphaFoldDB" id="X0SG82"/>
<sequence>MEQKFRHNAFAIEEVEQVTVDGVPLTDFAKPQLEQMVAELLRTLKRREEVAAEAANEDDD</sequence>
<reference evidence="1" key="1">
    <citation type="journal article" date="2014" name="Front. Microbiol.">
        <title>High frequency of phylogenetically diverse reductive dehalogenase-homologous genes in deep subseafloor sedimentary metagenomes.</title>
        <authorList>
            <person name="Kawai M."/>
            <person name="Futagami T."/>
            <person name="Toyoda A."/>
            <person name="Takaki Y."/>
            <person name="Nishi S."/>
            <person name="Hori S."/>
            <person name="Arai W."/>
            <person name="Tsubouchi T."/>
            <person name="Morono Y."/>
            <person name="Uchiyama I."/>
            <person name="Ito T."/>
            <person name="Fujiyama A."/>
            <person name="Inagaki F."/>
            <person name="Takami H."/>
        </authorList>
    </citation>
    <scope>NUCLEOTIDE SEQUENCE</scope>
    <source>
        <strain evidence="1">Expedition CK06-06</strain>
    </source>
</reference>
<gene>
    <name evidence="1" type="ORF">S01H1_13317</name>
</gene>
<protein>
    <submittedName>
        <fullName evidence="1">Uncharacterized protein</fullName>
    </submittedName>
</protein>
<organism evidence="1">
    <name type="scientific">marine sediment metagenome</name>
    <dbReference type="NCBI Taxonomy" id="412755"/>
    <lineage>
        <taxon>unclassified sequences</taxon>
        <taxon>metagenomes</taxon>
        <taxon>ecological metagenomes</taxon>
    </lineage>
</organism>
<accession>X0SG82</accession>
<dbReference type="EMBL" id="BARS01006873">
    <property type="protein sequence ID" value="GAF74912.1"/>
    <property type="molecule type" value="Genomic_DNA"/>
</dbReference>
<evidence type="ECO:0000313" key="1">
    <source>
        <dbReference type="EMBL" id="GAF74912.1"/>
    </source>
</evidence>
<proteinExistence type="predicted"/>
<name>X0SG82_9ZZZZ</name>